<dbReference type="Pfam" id="PF03401">
    <property type="entry name" value="TctC"/>
    <property type="match status" value="1"/>
</dbReference>
<comment type="similarity">
    <text evidence="1">Belongs to the UPF0065 (bug) family.</text>
</comment>
<dbReference type="SUPFAM" id="SSF53850">
    <property type="entry name" value="Periplasmic binding protein-like II"/>
    <property type="match status" value="1"/>
</dbReference>
<dbReference type="AlphaFoldDB" id="A0A157NJ87"/>
<evidence type="ECO:0000256" key="2">
    <source>
        <dbReference type="SAM" id="SignalP"/>
    </source>
</evidence>
<dbReference type="EMBL" id="FKBS01000014">
    <property type="protein sequence ID" value="SAI21160.1"/>
    <property type="molecule type" value="Genomic_DNA"/>
</dbReference>
<evidence type="ECO:0000256" key="1">
    <source>
        <dbReference type="ARBA" id="ARBA00006987"/>
    </source>
</evidence>
<dbReference type="InterPro" id="IPR005064">
    <property type="entry name" value="BUG"/>
</dbReference>
<dbReference type="Proteomes" id="UP000077037">
    <property type="component" value="Unassembled WGS sequence"/>
</dbReference>
<dbReference type="Gene3D" id="3.40.190.10">
    <property type="entry name" value="Periplasmic binding protein-like II"/>
    <property type="match status" value="1"/>
</dbReference>
<dbReference type="RefSeq" id="WP_066410579.1">
    <property type="nucleotide sequence ID" value="NZ_FKBS01000014.1"/>
</dbReference>
<evidence type="ECO:0000313" key="4">
    <source>
        <dbReference type="Proteomes" id="UP000077037"/>
    </source>
</evidence>
<dbReference type="PANTHER" id="PTHR42928:SF5">
    <property type="entry name" value="BLR1237 PROTEIN"/>
    <property type="match status" value="1"/>
</dbReference>
<protein>
    <submittedName>
        <fullName evidence="3">Putattive exported protein</fullName>
    </submittedName>
</protein>
<keyword evidence="2" id="KW-0732">Signal</keyword>
<dbReference type="Gene3D" id="3.40.190.150">
    <property type="entry name" value="Bordetella uptake gene, domain 1"/>
    <property type="match status" value="1"/>
</dbReference>
<dbReference type="OrthoDB" id="8630116at2"/>
<gene>
    <name evidence="3" type="ORF">SAMEA1982600_01702</name>
</gene>
<feature type="signal peptide" evidence="2">
    <location>
        <begin position="1"/>
        <end position="22"/>
    </location>
</feature>
<evidence type="ECO:0000313" key="3">
    <source>
        <dbReference type="EMBL" id="SAI21160.1"/>
    </source>
</evidence>
<dbReference type="PIRSF" id="PIRSF017082">
    <property type="entry name" value="YflP"/>
    <property type="match status" value="1"/>
</dbReference>
<dbReference type="CDD" id="cd13578">
    <property type="entry name" value="PBP2_Bug27"/>
    <property type="match status" value="1"/>
</dbReference>
<feature type="chain" id="PRO_5007614545" evidence="2">
    <location>
        <begin position="23"/>
        <end position="322"/>
    </location>
</feature>
<dbReference type="InterPro" id="IPR042100">
    <property type="entry name" value="Bug_dom1"/>
</dbReference>
<proteinExistence type="inferred from homology"/>
<dbReference type="PANTHER" id="PTHR42928">
    <property type="entry name" value="TRICARBOXYLATE-BINDING PROTEIN"/>
    <property type="match status" value="1"/>
</dbReference>
<reference evidence="3 4" key="1">
    <citation type="submission" date="2016-03" db="EMBL/GenBank/DDBJ databases">
        <authorList>
            <consortium name="Pathogen Informatics"/>
        </authorList>
    </citation>
    <scope>NUCLEOTIDE SEQUENCE [LARGE SCALE GENOMIC DNA]</scope>
    <source>
        <strain evidence="3 4">NCTC13364</strain>
    </source>
</reference>
<sequence>MKIALRLAAALLFCTGTLSAHAQYPEKPLRLIVPFPPGGNIDATARIVASGLSQRLGQSVIVENKAGAAGIVGAEFVARSAPDGYTAVLGSTGALAPLKALHPNAKLEPTKDFAAAGTVARAPLVLAVNAALPVKTVAEFIRYAKERPGKLTMASAGVGTAAHLTGELFQKLSGTRLLHVPYKGSSLAVADLLGGHVDMTFDQLASTIAQIKAGKLHALGVTTEKRSSVMPELPTLAESGLPGFEASTTTGVLFPAGTPKAVLDRVSAAMKETLAKPEVQQQLRELGADALPGSGADFDRILASETVKWNKVAQAANIQPAD</sequence>
<name>A0A157NJ87_9BORD</name>
<organism evidence="3 4">
    <name type="scientific">Bordetella ansorpii</name>
    <dbReference type="NCBI Taxonomy" id="288768"/>
    <lineage>
        <taxon>Bacteria</taxon>
        <taxon>Pseudomonadati</taxon>
        <taxon>Pseudomonadota</taxon>
        <taxon>Betaproteobacteria</taxon>
        <taxon>Burkholderiales</taxon>
        <taxon>Alcaligenaceae</taxon>
        <taxon>Bordetella</taxon>
    </lineage>
</organism>
<accession>A0A157NJ87</accession>